<dbReference type="GO" id="GO:0003676">
    <property type="term" value="F:nucleic acid binding"/>
    <property type="evidence" value="ECO:0007669"/>
    <property type="project" value="InterPro"/>
</dbReference>
<reference evidence="3" key="1">
    <citation type="submission" date="2016-06" db="EMBL/GenBank/DDBJ databases">
        <title>Parallel loss of symbiosis genes in relatives of nitrogen-fixing non-legume Parasponia.</title>
        <authorList>
            <person name="Van Velzen R."/>
            <person name="Holmer R."/>
            <person name="Bu F."/>
            <person name="Rutten L."/>
            <person name="Van Zeijl A."/>
            <person name="Liu W."/>
            <person name="Santuari L."/>
            <person name="Cao Q."/>
            <person name="Sharma T."/>
            <person name="Shen D."/>
            <person name="Roswanjaya Y."/>
            <person name="Wardhani T."/>
            <person name="Kalhor M.S."/>
            <person name="Jansen J."/>
            <person name="Van den Hoogen J."/>
            <person name="Gungor B."/>
            <person name="Hartog M."/>
            <person name="Hontelez J."/>
            <person name="Verver J."/>
            <person name="Yang W.-C."/>
            <person name="Schijlen E."/>
            <person name="Repin R."/>
            <person name="Schilthuizen M."/>
            <person name="Schranz E."/>
            <person name="Heidstra R."/>
            <person name="Miyata K."/>
            <person name="Fedorova E."/>
            <person name="Kohlen W."/>
            <person name="Bisseling T."/>
            <person name="Smit S."/>
            <person name="Geurts R."/>
        </authorList>
    </citation>
    <scope>NUCLEOTIDE SEQUENCE [LARGE SCALE GENOMIC DNA]</scope>
    <source>
        <strain evidence="3">cv. WU1-14</strain>
    </source>
</reference>
<evidence type="ECO:0000313" key="2">
    <source>
        <dbReference type="EMBL" id="PON55760.1"/>
    </source>
</evidence>
<dbReference type="AlphaFoldDB" id="A0A2P5C3U4"/>
<keyword evidence="3" id="KW-1185">Reference proteome</keyword>
<dbReference type="InterPro" id="IPR052929">
    <property type="entry name" value="RNase_H-like_EbsB-rel"/>
</dbReference>
<accession>A0A2P5C3U4</accession>
<name>A0A2P5C3U4_PARAD</name>
<protein>
    <recommendedName>
        <fullName evidence="1">RNase H type-1 domain-containing protein</fullName>
    </recommendedName>
</protein>
<dbReference type="InterPro" id="IPR002156">
    <property type="entry name" value="RNaseH_domain"/>
</dbReference>
<sequence length="113" mass="12324">MLCLARLDPVLLQEFMDAGLGPVLIESDAYNVVNLVNNKTLPYADIGVIVKDVQNLLLSIPGSSVCFVPRSCNCAVHRLAKWSVANNGTFLWQGETPRWLLSSIEADLPLSAL</sequence>
<dbReference type="PANTHER" id="PTHR47074:SF79">
    <property type="entry name" value="PUTATIVE-RELATED"/>
    <property type="match status" value="1"/>
</dbReference>
<organism evidence="2 3">
    <name type="scientific">Parasponia andersonii</name>
    <name type="common">Sponia andersonii</name>
    <dbReference type="NCBI Taxonomy" id="3476"/>
    <lineage>
        <taxon>Eukaryota</taxon>
        <taxon>Viridiplantae</taxon>
        <taxon>Streptophyta</taxon>
        <taxon>Embryophyta</taxon>
        <taxon>Tracheophyta</taxon>
        <taxon>Spermatophyta</taxon>
        <taxon>Magnoliopsida</taxon>
        <taxon>eudicotyledons</taxon>
        <taxon>Gunneridae</taxon>
        <taxon>Pentapetalae</taxon>
        <taxon>rosids</taxon>
        <taxon>fabids</taxon>
        <taxon>Rosales</taxon>
        <taxon>Cannabaceae</taxon>
        <taxon>Parasponia</taxon>
    </lineage>
</organism>
<proteinExistence type="predicted"/>
<dbReference type="PANTHER" id="PTHR47074">
    <property type="entry name" value="BNAC02G40300D PROTEIN"/>
    <property type="match status" value="1"/>
</dbReference>
<feature type="domain" description="RNase H type-1" evidence="1">
    <location>
        <begin position="12"/>
        <end position="82"/>
    </location>
</feature>
<dbReference type="Proteomes" id="UP000237105">
    <property type="component" value="Unassembled WGS sequence"/>
</dbReference>
<comment type="caution">
    <text evidence="2">The sequence shown here is derived from an EMBL/GenBank/DDBJ whole genome shotgun (WGS) entry which is preliminary data.</text>
</comment>
<gene>
    <name evidence="2" type="ORF">PanWU01x14_185690</name>
</gene>
<evidence type="ECO:0000313" key="3">
    <source>
        <dbReference type="Proteomes" id="UP000237105"/>
    </source>
</evidence>
<dbReference type="OrthoDB" id="1906820at2759"/>
<dbReference type="EMBL" id="JXTB01000179">
    <property type="protein sequence ID" value="PON55760.1"/>
    <property type="molecule type" value="Genomic_DNA"/>
</dbReference>
<dbReference type="CDD" id="cd06222">
    <property type="entry name" value="RNase_H_like"/>
    <property type="match status" value="1"/>
</dbReference>
<dbReference type="GO" id="GO:0004523">
    <property type="term" value="F:RNA-DNA hybrid ribonuclease activity"/>
    <property type="evidence" value="ECO:0007669"/>
    <property type="project" value="InterPro"/>
</dbReference>
<dbReference type="Pfam" id="PF13456">
    <property type="entry name" value="RVT_3"/>
    <property type="match status" value="1"/>
</dbReference>
<evidence type="ECO:0000259" key="1">
    <source>
        <dbReference type="Pfam" id="PF13456"/>
    </source>
</evidence>
<dbReference type="InterPro" id="IPR044730">
    <property type="entry name" value="RNase_H-like_dom_plant"/>
</dbReference>